<reference evidence="3" key="1">
    <citation type="journal article" date="2015" name="Nature">
        <title>Complex archaea that bridge the gap between prokaryotes and eukaryotes.</title>
        <authorList>
            <person name="Spang A."/>
            <person name="Saw J.H."/>
            <person name="Jorgensen S.L."/>
            <person name="Zaremba-Niedzwiedzka K."/>
            <person name="Martijn J."/>
            <person name="Lind A.E."/>
            <person name="van Eijk R."/>
            <person name="Schleper C."/>
            <person name="Guy L."/>
            <person name="Ettema T.J."/>
        </authorList>
    </citation>
    <scope>NUCLEOTIDE SEQUENCE</scope>
</reference>
<evidence type="ECO:0008006" key="4">
    <source>
        <dbReference type="Google" id="ProtNLM"/>
    </source>
</evidence>
<feature type="domain" description="Tc1-like transposase DDE" evidence="1">
    <location>
        <begin position="163"/>
        <end position="263"/>
    </location>
</feature>
<dbReference type="InterPro" id="IPR009057">
    <property type="entry name" value="Homeodomain-like_sf"/>
</dbReference>
<dbReference type="Pfam" id="PF13551">
    <property type="entry name" value="HTH_29"/>
    <property type="match status" value="1"/>
</dbReference>
<evidence type="ECO:0000259" key="1">
    <source>
        <dbReference type="Pfam" id="PF13358"/>
    </source>
</evidence>
<dbReference type="SUPFAM" id="SSF46689">
    <property type="entry name" value="Homeodomain-like"/>
    <property type="match status" value="1"/>
</dbReference>
<dbReference type="AlphaFoldDB" id="A0A0F9ABK5"/>
<protein>
    <recommendedName>
        <fullName evidence="4">Tc1-like transposase DDE domain-containing protein</fullName>
    </recommendedName>
</protein>
<gene>
    <name evidence="3" type="ORF">LCGC14_2592230</name>
</gene>
<evidence type="ECO:0000313" key="3">
    <source>
        <dbReference type="EMBL" id="KKL06820.1"/>
    </source>
</evidence>
<name>A0A0F9ABK5_9ZZZZ</name>
<evidence type="ECO:0000259" key="2">
    <source>
        <dbReference type="Pfam" id="PF13592"/>
    </source>
</evidence>
<accession>A0A0F9ABK5</accession>
<dbReference type="InterPro" id="IPR047655">
    <property type="entry name" value="Transpos_IS630-like"/>
</dbReference>
<dbReference type="EMBL" id="LAZR01043544">
    <property type="protein sequence ID" value="KKL06820.1"/>
    <property type="molecule type" value="Genomic_DNA"/>
</dbReference>
<dbReference type="NCBIfam" id="NF033545">
    <property type="entry name" value="transpos_IS630"/>
    <property type="match status" value="1"/>
</dbReference>
<dbReference type="InterPro" id="IPR025959">
    <property type="entry name" value="Winged_HTH_dom"/>
</dbReference>
<dbReference type="Pfam" id="PF13592">
    <property type="entry name" value="HTH_33"/>
    <property type="match status" value="1"/>
</dbReference>
<dbReference type="InterPro" id="IPR038717">
    <property type="entry name" value="Tc1-like_DDE_dom"/>
</dbReference>
<comment type="caution">
    <text evidence="3">The sequence shown here is derived from an EMBL/GenBank/DDBJ whole genome shotgun (WGS) entry which is preliminary data.</text>
</comment>
<feature type="non-terminal residue" evidence="3">
    <location>
        <position position="266"/>
    </location>
</feature>
<feature type="domain" description="Winged helix-turn helix" evidence="2">
    <location>
        <begin position="90"/>
        <end position="148"/>
    </location>
</feature>
<organism evidence="3">
    <name type="scientific">marine sediment metagenome</name>
    <dbReference type="NCBI Taxonomy" id="412755"/>
    <lineage>
        <taxon>unclassified sequences</taxon>
        <taxon>metagenomes</taxon>
        <taxon>ecological metagenomes</taxon>
    </lineage>
</organism>
<proteinExistence type="predicted"/>
<dbReference type="GO" id="GO:0003676">
    <property type="term" value="F:nucleic acid binding"/>
    <property type="evidence" value="ECO:0007669"/>
    <property type="project" value="InterPro"/>
</dbReference>
<sequence>MHEAKYSTYDIRVRAVRACLSGMPVANVAKAYQTHRSTVHRWVVRYENENSEKGLFRKPVSGRPRKLESLDELGLSSIVLKPASDFGYETDFWTCRRLLQVIRKEYEVEISKWTIWRRLREAGLTYQKPERKYFEADEAKRQKWIEEELPHIIEIVKQYRAILYFEDESNISMTALLGKTWAPRGKTPVQRVTGNRGGISAMSAISKRGDLIFTLLEKRIASDEIIHFLKQILQHHKRRHIVVVMDQAHPHTSKKTKAFIESQKRL</sequence>
<dbReference type="Gene3D" id="3.30.420.10">
    <property type="entry name" value="Ribonuclease H-like superfamily/Ribonuclease H"/>
    <property type="match status" value="1"/>
</dbReference>
<dbReference type="InterPro" id="IPR036397">
    <property type="entry name" value="RNaseH_sf"/>
</dbReference>
<dbReference type="Pfam" id="PF13358">
    <property type="entry name" value="DDE_3"/>
    <property type="match status" value="1"/>
</dbReference>